<feature type="transmembrane region" description="Helical" evidence="5">
    <location>
        <begin position="327"/>
        <end position="345"/>
    </location>
</feature>
<evidence type="ECO:0000259" key="6">
    <source>
        <dbReference type="Pfam" id="PF04932"/>
    </source>
</evidence>
<evidence type="ECO:0000313" key="7">
    <source>
        <dbReference type="EMBL" id="RGX80620.1"/>
    </source>
</evidence>
<feature type="transmembrane region" description="Helical" evidence="5">
    <location>
        <begin position="100"/>
        <end position="122"/>
    </location>
</feature>
<organism evidence="7 8">
    <name type="scientific">Bacteroides stercorirosoris</name>
    <dbReference type="NCBI Taxonomy" id="871324"/>
    <lineage>
        <taxon>Bacteria</taxon>
        <taxon>Pseudomonadati</taxon>
        <taxon>Bacteroidota</taxon>
        <taxon>Bacteroidia</taxon>
        <taxon>Bacteroidales</taxon>
        <taxon>Bacteroidaceae</taxon>
        <taxon>Bacteroides</taxon>
    </lineage>
</organism>
<keyword evidence="2 5" id="KW-0812">Transmembrane</keyword>
<dbReference type="GO" id="GO:0016020">
    <property type="term" value="C:membrane"/>
    <property type="evidence" value="ECO:0007669"/>
    <property type="project" value="UniProtKB-SubCell"/>
</dbReference>
<evidence type="ECO:0000256" key="1">
    <source>
        <dbReference type="ARBA" id="ARBA00004141"/>
    </source>
</evidence>
<feature type="transmembrane region" description="Helical" evidence="5">
    <location>
        <begin position="258"/>
        <end position="277"/>
    </location>
</feature>
<feature type="transmembrane region" description="Helical" evidence="5">
    <location>
        <begin position="61"/>
        <end position="80"/>
    </location>
</feature>
<evidence type="ECO:0000256" key="4">
    <source>
        <dbReference type="ARBA" id="ARBA00023136"/>
    </source>
</evidence>
<accession>A0A413HA94</accession>
<dbReference type="InterPro" id="IPR007016">
    <property type="entry name" value="O-antigen_ligase-rel_domated"/>
</dbReference>
<evidence type="ECO:0000256" key="2">
    <source>
        <dbReference type="ARBA" id="ARBA00022692"/>
    </source>
</evidence>
<comment type="caution">
    <text evidence="7">The sequence shown here is derived from an EMBL/GenBank/DDBJ whole genome shotgun (WGS) entry which is preliminary data.</text>
</comment>
<sequence length="510" mass="58288">MIKQAFTYTDLYACAFALYLICHTVGTSDNLMDKNDWLIWGCVALCYAAVRCLTRSCQYKLLGIIAITGFIQSLIAWGQFCGWAESNHNNFPVTGSFKNPAPLAGYIGACLILIVEFMSLCYKENRKTIFTLLIPAAASISGIIILSYSRAAWIALLISLIHLLARHRKIRYRHLFPVAVLCLSCLAALYFLKKESADARLFIWKNSGQLLHTSPLTGSGVKTFASRYMYTQAEYFANHPDSPYKLKASDNSHAFNEYLRIIVEYGIIGLILLFLLFRSMSFFHPVLSFYCIFAFFSYPLEITPIILLVTVMAASYPGKNICHYPRYILVTICLSVSCLLSYRAWRFKSEERELKSMIHEYGYLPGAGLEDKLFGYYPCYKNNHIYIASCAMQFYKNKSYPKAEVMLRRASVLFPSSRILYDLGNCCHRLQKYEEAERFLSIARDMAPGHVLPQYYLFRHYVETGQTHKALNSAHTIIHSKFKQEGSTALQVKHLVKEYLSKTKEGGERQ</sequence>
<dbReference type="AlphaFoldDB" id="A0A413HA94"/>
<dbReference type="SMART" id="SM00028">
    <property type="entry name" value="TPR"/>
    <property type="match status" value="1"/>
</dbReference>
<protein>
    <recommendedName>
        <fullName evidence="6">O-antigen ligase-related domain-containing protein</fullName>
    </recommendedName>
</protein>
<name>A0A413HA94_9BACE</name>
<dbReference type="InterPro" id="IPR051533">
    <property type="entry name" value="WaaL-like"/>
</dbReference>
<keyword evidence="3 5" id="KW-1133">Transmembrane helix</keyword>
<evidence type="ECO:0000313" key="8">
    <source>
        <dbReference type="Proteomes" id="UP000286075"/>
    </source>
</evidence>
<feature type="transmembrane region" description="Helical" evidence="5">
    <location>
        <begin position="129"/>
        <end position="145"/>
    </location>
</feature>
<dbReference type="Proteomes" id="UP000286075">
    <property type="component" value="Unassembled WGS sequence"/>
</dbReference>
<feature type="transmembrane region" description="Helical" evidence="5">
    <location>
        <begin position="174"/>
        <end position="192"/>
    </location>
</feature>
<dbReference type="Gene3D" id="1.25.40.10">
    <property type="entry name" value="Tetratricopeptide repeat domain"/>
    <property type="match status" value="1"/>
</dbReference>
<evidence type="ECO:0000256" key="5">
    <source>
        <dbReference type="SAM" id="Phobius"/>
    </source>
</evidence>
<gene>
    <name evidence="7" type="ORF">DXA68_03390</name>
</gene>
<dbReference type="Pfam" id="PF04932">
    <property type="entry name" value="Wzy_C"/>
    <property type="match status" value="1"/>
</dbReference>
<proteinExistence type="predicted"/>
<feature type="transmembrane region" description="Helical" evidence="5">
    <location>
        <begin position="151"/>
        <end position="167"/>
    </location>
</feature>
<dbReference type="InterPro" id="IPR019734">
    <property type="entry name" value="TPR_rpt"/>
</dbReference>
<keyword evidence="4 5" id="KW-0472">Membrane</keyword>
<dbReference type="PANTHER" id="PTHR37422">
    <property type="entry name" value="TEICHURONIC ACID BIOSYNTHESIS PROTEIN TUAE"/>
    <property type="match status" value="1"/>
</dbReference>
<dbReference type="InterPro" id="IPR011990">
    <property type="entry name" value="TPR-like_helical_dom_sf"/>
</dbReference>
<dbReference type="PANTHER" id="PTHR37422:SF13">
    <property type="entry name" value="LIPOPOLYSACCHARIDE BIOSYNTHESIS PROTEIN PA4999-RELATED"/>
    <property type="match status" value="1"/>
</dbReference>
<evidence type="ECO:0000256" key="3">
    <source>
        <dbReference type="ARBA" id="ARBA00022989"/>
    </source>
</evidence>
<feature type="transmembrane region" description="Helical" evidence="5">
    <location>
        <begin position="289"/>
        <end position="315"/>
    </location>
</feature>
<feature type="transmembrane region" description="Helical" evidence="5">
    <location>
        <begin position="37"/>
        <end position="54"/>
    </location>
</feature>
<comment type="subcellular location">
    <subcellularLocation>
        <location evidence="1">Membrane</location>
        <topology evidence="1">Multi-pass membrane protein</topology>
    </subcellularLocation>
</comment>
<dbReference type="EMBL" id="QSCF01000003">
    <property type="protein sequence ID" value="RGX80620.1"/>
    <property type="molecule type" value="Genomic_DNA"/>
</dbReference>
<reference evidence="7 8" key="1">
    <citation type="submission" date="2018-08" db="EMBL/GenBank/DDBJ databases">
        <title>A genome reference for cultivated species of the human gut microbiota.</title>
        <authorList>
            <person name="Zou Y."/>
            <person name="Xue W."/>
            <person name="Luo G."/>
        </authorList>
    </citation>
    <scope>NUCLEOTIDE SEQUENCE [LARGE SCALE GENOMIC DNA]</scope>
    <source>
        <strain evidence="7 8">OF03-9BH</strain>
    </source>
</reference>
<feature type="domain" description="O-antigen ligase-related" evidence="6">
    <location>
        <begin position="137"/>
        <end position="274"/>
    </location>
</feature>
<dbReference type="SUPFAM" id="SSF48452">
    <property type="entry name" value="TPR-like"/>
    <property type="match status" value="1"/>
</dbReference>
<dbReference type="OrthoDB" id="1454576at2"/>